<keyword evidence="4" id="KW-1185">Reference proteome</keyword>
<dbReference type="EMBL" id="ATMH01010702">
    <property type="protein sequence ID" value="EPY17064.1"/>
    <property type="molecule type" value="Genomic_DNA"/>
</dbReference>
<feature type="compositionally biased region" description="Pro residues" evidence="1">
    <location>
        <begin position="70"/>
        <end position="83"/>
    </location>
</feature>
<organism evidence="3 4">
    <name type="scientific">Strigomonas culicis</name>
    <dbReference type="NCBI Taxonomy" id="28005"/>
    <lineage>
        <taxon>Eukaryota</taxon>
        <taxon>Discoba</taxon>
        <taxon>Euglenozoa</taxon>
        <taxon>Kinetoplastea</taxon>
        <taxon>Metakinetoplastina</taxon>
        <taxon>Trypanosomatida</taxon>
        <taxon>Trypanosomatidae</taxon>
        <taxon>Strigomonadinae</taxon>
        <taxon>Strigomonas</taxon>
    </lineage>
</organism>
<evidence type="ECO:0000256" key="1">
    <source>
        <dbReference type="SAM" id="MobiDB-lite"/>
    </source>
</evidence>
<feature type="region of interest" description="Disordered" evidence="1">
    <location>
        <begin position="70"/>
        <end position="119"/>
    </location>
</feature>
<evidence type="ECO:0000256" key="2">
    <source>
        <dbReference type="SAM" id="SignalP"/>
    </source>
</evidence>
<reference evidence="3 4" key="1">
    <citation type="journal article" date="2013" name="PLoS ONE">
        <title>Predicting the Proteins of Angomonas deanei, Strigomonas culicis and Their Respective Endosymbionts Reveals New Aspects of the Trypanosomatidae Family.</title>
        <authorList>
            <person name="Motta M.C."/>
            <person name="Martins A.C."/>
            <person name="de Souza S.S."/>
            <person name="Catta-Preta C.M."/>
            <person name="Silva R."/>
            <person name="Klein C.C."/>
            <person name="de Almeida L.G."/>
            <person name="de Lima Cunha O."/>
            <person name="Ciapina L.P."/>
            <person name="Brocchi M."/>
            <person name="Colabardini A.C."/>
            <person name="de Araujo Lima B."/>
            <person name="Machado C.R."/>
            <person name="de Almeida Soares C.M."/>
            <person name="Probst C.M."/>
            <person name="de Menezes C.B."/>
            <person name="Thompson C.E."/>
            <person name="Bartholomeu D.C."/>
            <person name="Gradia D.F."/>
            <person name="Pavoni D.P."/>
            <person name="Grisard E.C."/>
            <person name="Fantinatti-Garboggini F."/>
            <person name="Marchini F.K."/>
            <person name="Rodrigues-Luiz G.F."/>
            <person name="Wagner G."/>
            <person name="Goldman G.H."/>
            <person name="Fietto J.L."/>
            <person name="Elias M.C."/>
            <person name="Goldman M.H."/>
            <person name="Sagot M.F."/>
            <person name="Pereira M."/>
            <person name="Stoco P.H."/>
            <person name="de Mendonca-Neto R.P."/>
            <person name="Teixeira S.M."/>
            <person name="Maciel T.E."/>
            <person name="de Oliveira Mendes T.A."/>
            <person name="Urmenyi T.P."/>
            <person name="de Souza W."/>
            <person name="Schenkman S."/>
            <person name="de Vasconcelos A.T."/>
        </authorList>
    </citation>
    <scope>NUCLEOTIDE SEQUENCE [LARGE SCALE GENOMIC DNA]</scope>
</reference>
<keyword evidence="2" id="KW-0732">Signal</keyword>
<accession>S9TJS0</accession>
<comment type="caution">
    <text evidence="3">The sequence shown here is derived from an EMBL/GenBank/DDBJ whole genome shotgun (WGS) entry which is preliminary data.</text>
</comment>
<proteinExistence type="predicted"/>
<dbReference type="AlphaFoldDB" id="S9TJS0"/>
<feature type="compositionally biased region" description="Basic residues" evidence="1">
    <location>
        <begin position="110"/>
        <end position="119"/>
    </location>
</feature>
<feature type="signal peptide" evidence="2">
    <location>
        <begin position="1"/>
        <end position="29"/>
    </location>
</feature>
<evidence type="ECO:0000313" key="4">
    <source>
        <dbReference type="Proteomes" id="UP000015354"/>
    </source>
</evidence>
<evidence type="ECO:0008006" key="5">
    <source>
        <dbReference type="Google" id="ProtNLM"/>
    </source>
</evidence>
<dbReference type="Proteomes" id="UP000015354">
    <property type="component" value="Unassembled WGS sequence"/>
</dbReference>
<protein>
    <recommendedName>
        <fullName evidence="5">Secreted protein</fullName>
    </recommendedName>
</protein>
<evidence type="ECO:0000313" key="3">
    <source>
        <dbReference type="EMBL" id="EPY17064.1"/>
    </source>
</evidence>
<name>S9TJS0_9TRYP</name>
<gene>
    <name evidence="3" type="ORF">STCU_10838</name>
</gene>
<feature type="chain" id="PRO_5004557368" description="Secreted protein" evidence="2">
    <location>
        <begin position="30"/>
        <end position="119"/>
    </location>
</feature>
<sequence length="119" mass="12996">MGGHRRGRVRLLRVLRILLFVCKQRRVHAAAGGLPFRRSRAPAGRCLLRAAVRLWRHGVRLQLGWQPLPPPLALHHPAPPGGPPSGAGGTSRSAASKYSRGLHTYSAQRTGRHQRSGPC</sequence>